<sequence>MLEKLVKEYQGTMMFDDLHHLSSDKTVQEQVSYLKEDLLQAHFIHNYILDIGWYPSFSGNGAFQILLIKAGNWDMPIFHKKTAHLTELLHFSHEALKEMIKE</sequence>
<dbReference type="STRING" id="142588.SAMN04488559_105123"/>
<protein>
    <submittedName>
        <fullName evidence="1">Uncharacterized protein</fullName>
    </submittedName>
</protein>
<accession>A0A1H9RW38</accession>
<evidence type="ECO:0000313" key="2">
    <source>
        <dbReference type="Proteomes" id="UP000198948"/>
    </source>
</evidence>
<reference evidence="1 2" key="1">
    <citation type="submission" date="2016-10" db="EMBL/GenBank/DDBJ databases">
        <authorList>
            <person name="de Groot N.N."/>
        </authorList>
    </citation>
    <scope>NUCLEOTIDE SEQUENCE [LARGE SCALE GENOMIC DNA]</scope>
    <source>
        <strain evidence="1 2">DSM 13760</strain>
    </source>
</reference>
<evidence type="ECO:0000313" key="1">
    <source>
        <dbReference type="EMBL" id="SER76854.1"/>
    </source>
</evidence>
<dbReference type="RefSeq" id="WP_092651248.1">
    <property type="nucleotide sequence ID" value="NZ_FOHA01000005.1"/>
</dbReference>
<dbReference type="EMBL" id="FOHA01000005">
    <property type="protein sequence ID" value="SER76854.1"/>
    <property type="molecule type" value="Genomic_DNA"/>
</dbReference>
<organism evidence="1 2">
    <name type="scientific">Isobaculum melis</name>
    <dbReference type="NCBI Taxonomy" id="142588"/>
    <lineage>
        <taxon>Bacteria</taxon>
        <taxon>Bacillati</taxon>
        <taxon>Bacillota</taxon>
        <taxon>Bacilli</taxon>
        <taxon>Lactobacillales</taxon>
        <taxon>Carnobacteriaceae</taxon>
        <taxon>Isobaculum</taxon>
    </lineage>
</organism>
<proteinExistence type="predicted"/>
<dbReference type="Proteomes" id="UP000198948">
    <property type="component" value="Unassembled WGS sequence"/>
</dbReference>
<dbReference type="AlphaFoldDB" id="A0A1H9RW38"/>
<dbReference type="OrthoDB" id="2652925at2"/>
<name>A0A1H9RW38_9LACT</name>
<keyword evidence="2" id="KW-1185">Reference proteome</keyword>
<gene>
    <name evidence="1" type="ORF">SAMN04488559_105123</name>
</gene>